<keyword evidence="1" id="KW-0233">DNA recombination</keyword>
<protein>
    <submittedName>
        <fullName evidence="3">Integrase</fullName>
    </submittedName>
</protein>
<sequence length="385" mass="43128">MLAGHSEDAQVRFRAARDLADMRGFAFLSAATVAERPLQEVLARVEAMRAPDGWPDPVIASGVLGGANEPTLRLSDLVEHAETLSVQDNRFKSAEQMRLWRNPRVRAVRNLIAALGGDRPVVEIGPVEARQHRRWWQSRIADEGQSSQTANKDFHYISGMLARFYEDIDHADPPRPYMGVSIRDRHAKVQRKDEVPVAYITDRWFAPGAFDGLNDEARDILLIALETGCRQSEIHDLPASAFQLDADVPHLCVRNEAAHDPDARREIKNRHSERDVPLVGVALAAAQRHPAGFPRYRNKRSYSAIVNKYLKTHDLVPEGVTVGGLRHTWESRLKAAGLHTDDRGELMGHSVKALRGREHYGDEMDLERRQALAASIAFTVPDHLA</sequence>
<evidence type="ECO:0000256" key="1">
    <source>
        <dbReference type="ARBA" id="ARBA00023172"/>
    </source>
</evidence>
<dbReference type="InterPro" id="IPR002104">
    <property type="entry name" value="Integrase_catalytic"/>
</dbReference>
<proteinExistence type="predicted"/>
<gene>
    <name evidence="3" type="ORF">G8E03_12495</name>
</gene>
<dbReference type="GO" id="GO:0015074">
    <property type="term" value="P:DNA integration"/>
    <property type="evidence" value="ECO:0007669"/>
    <property type="project" value="InterPro"/>
</dbReference>
<dbReference type="Gene3D" id="1.10.443.10">
    <property type="entry name" value="Intergrase catalytic core"/>
    <property type="match status" value="1"/>
</dbReference>
<evidence type="ECO:0000259" key="2">
    <source>
        <dbReference type="PROSITE" id="PS51898"/>
    </source>
</evidence>
<dbReference type="GO" id="GO:0006310">
    <property type="term" value="P:DNA recombination"/>
    <property type="evidence" value="ECO:0007669"/>
    <property type="project" value="UniProtKB-KW"/>
</dbReference>
<dbReference type="AlphaFoldDB" id="A0A6G7VNB2"/>
<reference evidence="3 4" key="1">
    <citation type="submission" date="2020-03" db="EMBL/GenBank/DDBJ databases">
        <title>Complete genome sequence of Monaibacterium sp. ALG8 with diverse plasmids.</title>
        <authorList>
            <person name="Sun C."/>
        </authorList>
    </citation>
    <scope>NUCLEOTIDE SEQUENCE [LARGE SCALE GENOMIC DNA]</scope>
    <source>
        <strain evidence="3 4">ALG8</strain>
    </source>
</reference>
<dbReference type="KEGG" id="mon:G8E03_12495"/>
<dbReference type="GO" id="GO:0003677">
    <property type="term" value="F:DNA binding"/>
    <property type="evidence" value="ECO:0007669"/>
    <property type="project" value="InterPro"/>
</dbReference>
<evidence type="ECO:0000313" key="4">
    <source>
        <dbReference type="Proteomes" id="UP000500791"/>
    </source>
</evidence>
<dbReference type="PROSITE" id="PS51898">
    <property type="entry name" value="TYR_RECOMBINASE"/>
    <property type="match status" value="1"/>
</dbReference>
<keyword evidence="4" id="KW-1185">Reference proteome</keyword>
<dbReference type="EMBL" id="CP049811">
    <property type="protein sequence ID" value="QIK41511.1"/>
    <property type="molecule type" value="Genomic_DNA"/>
</dbReference>
<dbReference type="Proteomes" id="UP000500791">
    <property type="component" value="Chromosome"/>
</dbReference>
<accession>A0A6G7VNB2</accession>
<name>A0A6G7VNB2_9RHOB</name>
<dbReference type="InterPro" id="IPR013762">
    <property type="entry name" value="Integrase-like_cat_sf"/>
</dbReference>
<organism evidence="3 4">
    <name type="scientific">Pontivivens nitratireducens</name>
    <dbReference type="NCBI Taxonomy" id="2758038"/>
    <lineage>
        <taxon>Bacteria</taxon>
        <taxon>Pseudomonadati</taxon>
        <taxon>Pseudomonadota</taxon>
        <taxon>Alphaproteobacteria</taxon>
        <taxon>Rhodobacterales</taxon>
        <taxon>Paracoccaceae</taxon>
        <taxon>Pontivivens</taxon>
    </lineage>
</organism>
<feature type="domain" description="Tyr recombinase" evidence="2">
    <location>
        <begin position="185"/>
        <end position="374"/>
    </location>
</feature>
<dbReference type="SUPFAM" id="SSF56349">
    <property type="entry name" value="DNA breaking-rejoining enzymes"/>
    <property type="match status" value="1"/>
</dbReference>
<evidence type="ECO:0000313" key="3">
    <source>
        <dbReference type="EMBL" id="QIK41511.1"/>
    </source>
</evidence>
<dbReference type="InterPro" id="IPR011010">
    <property type="entry name" value="DNA_brk_join_enz"/>
</dbReference>